<feature type="chain" id="PRO_5016448509" evidence="1">
    <location>
        <begin position="19"/>
        <end position="208"/>
    </location>
</feature>
<name>A0A316GR74_9RHOB</name>
<organism evidence="2 3">
    <name type="scientific">Silicimonas algicola</name>
    <dbReference type="NCBI Taxonomy" id="1826607"/>
    <lineage>
        <taxon>Bacteria</taxon>
        <taxon>Pseudomonadati</taxon>
        <taxon>Pseudomonadota</taxon>
        <taxon>Alphaproteobacteria</taxon>
        <taxon>Rhodobacterales</taxon>
        <taxon>Paracoccaceae</taxon>
    </lineage>
</organism>
<reference evidence="2 3" key="1">
    <citation type="submission" date="2018-05" db="EMBL/GenBank/DDBJ databases">
        <title>Genomic Encyclopedia of Type Strains, Phase IV (KMG-IV): sequencing the most valuable type-strain genomes for metagenomic binning, comparative biology and taxonomic classification.</title>
        <authorList>
            <person name="Goeker M."/>
        </authorList>
    </citation>
    <scope>NUCLEOTIDE SEQUENCE [LARGE SCALE GENOMIC DNA]</scope>
    <source>
        <strain evidence="2 3">DSM 103371</strain>
    </source>
</reference>
<evidence type="ECO:0000313" key="2">
    <source>
        <dbReference type="EMBL" id="PWK57487.1"/>
    </source>
</evidence>
<evidence type="ECO:0000313" key="3">
    <source>
        <dbReference type="Proteomes" id="UP000245390"/>
    </source>
</evidence>
<comment type="caution">
    <text evidence="2">The sequence shown here is derived from an EMBL/GenBank/DDBJ whole genome shotgun (WGS) entry which is preliminary data.</text>
</comment>
<dbReference type="AlphaFoldDB" id="A0A316GR74"/>
<keyword evidence="3" id="KW-1185">Reference proteome</keyword>
<proteinExistence type="predicted"/>
<sequence length="208" mass="21279">MRIPAIIFCLCAAGAALAQEADPTPLPSDRGPGLMGDRRPIGDYPTLGATTPTVPLGGEAKTAEEILADPEARMIFTALAARGCVIAPADVAPTLAPLGISFEAARRVFTDLEVSGLGTQSSDGRMSIPASLCPPPQPEASYRDQVLQAFSDAGCTLSEEDILTALPDLGEPQLQAILAPMQAQGALEIGSLSGTLAPPLCGGETASR</sequence>
<dbReference type="Proteomes" id="UP000245390">
    <property type="component" value="Unassembled WGS sequence"/>
</dbReference>
<dbReference type="RefSeq" id="WP_109758095.1">
    <property type="nucleotide sequence ID" value="NZ_CP034588.1"/>
</dbReference>
<protein>
    <submittedName>
        <fullName evidence="2">Uncharacterized protein</fullName>
    </submittedName>
</protein>
<evidence type="ECO:0000256" key="1">
    <source>
        <dbReference type="SAM" id="SignalP"/>
    </source>
</evidence>
<feature type="signal peptide" evidence="1">
    <location>
        <begin position="1"/>
        <end position="18"/>
    </location>
</feature>
<dbReference type="EMBL" id="QGGV01000002">
    <property type="protein sequence ID" value="PWK57487.1"/>
    <property type="molecule type" value="Genomic_DNA"/>
</dbReference>
<dbReference type="KEGG" id="salo:EF888_13510"/>
<keyword evidence="1" id="KW-0732">Signal</keyword>
<accession>A0A316GR74</accession>
<gene>
    <name evidence="2" type="ORF">C8D95_102130</name>
</gene>